<evidence type="ECO:0000256" key="2">
    <source>
        <dbReference type="ARBA" id="ARBA00023315"/>
    </source>
</evidence>
<dbReference type="Proteomes" id="UP000886632">
    <property type="component" value="Unassembled WGS sequence"/>
</dbReference>
<evidence type="ECO:0000313" key="4">
    <source>
        <dbReference type="EMBL" id="MBK7272737.1"/>
    </source>
</evidence>
<name>A0A935IUH5_9MICO</name>
<dbReference type="PANTHER" id="PTHR43420">
    <property type="entry name" value="ACETYLTRANSFERASE"/>
    <property type="match status" value="1"/>
</dbReference>
<evidence type="ECO:0000259" key="3">
    <source>
        <dbReference type="PROSITE" id="PS51186"/>
    </source>
</evidence>
<reference evidence="4 6" key="1">
    <citation type="submission" date="2020-10" db="EMBL/GenBank/DDBJ databases">
        <title>Connecting structure to function with the recovery of over 1000 high-quality activated sludge metagenome-assembled genomes encoding full-length rRNA genes using long-read sequencing.</title>
        <authorList>
            <person name="Singleton C.M."/>
            <person name="Petriglieri F."/>
            <person name="Kristensen J.M."/>
            <person name="Kirkegaard R.H."/>
            <person name="Michaelsen T.Y."/>
            <person name="Andersen M.H."/>
            <person name="Karst S.M."/>
            <person name="Dueholm M.S."/>
            <person name="Nielsen P.H."/>
            <person name="Albertsen M."/>
        </authorList>
    </citation>
    <scope>NUCLEOTIDE SEQUENCE [LARGE SCALE GENOMIC DNA]</scope>
    <source>
        <strain evidence="4">Ega_18-Q3-R5-49_MAXAC.001</strain>
        <strain evidence="5">Ribe_18-Q3-R11-54_MAXAC.001</strain>
    </source>
</reference>
<sequence>MSALEWRPLTSDDLGQIVALAQECLEADGGLPQLGTDETIQALFLQGEGVTGCDETGEIVAAAAMSRDSAGRVVATGLVHPSMRRQGHGEALVDWCRAHADGQPIRVVAETMSIEAESLFAANNLHRTFAEAVMRHKLKHISRVALPEGLHTEPFRDDTAHAFYAAYRSSFGDRPGFPDPPEEEWLRWLVDDSGFRPEDSRVALTEDGEPAGFITVSDEWIDQVGVVPEWRGQGLGAHLVVRSLTALKKAGASRVWLCVGVDNGARALYERLGFAHKGTRARYEERGAVRRAAREAGLV</sequence>
<feature type="domain" description="N-acetyltransferase" evidence="3">
    <location>
        <begin position="150"/>
        <end position="296"/>
    </location>
</feature>
<dbReference type="SUPFAM" id="SSF55729">
    <property type="entry name" value="Acyl-CoA N-acyltransferases (Nat)"/>
    <property type="match status" value="2"/>
</dbReference>
<dbReference type="EMBL" id="JADJIB010000002">
    <property type="protein sequence ID" value="MBK7272737.1"/>
    <property type="molecule type" value="Genomic_DNA"/>
</dbReference>
<feature type="domain" description="N-acetyltransferase" evidence="3">
    <location>
        <begin position="4"/>
        <end position="153"/>
    </location>
</feature>
<evidence type="ECO:0000256" key="1">
    <source>
        <dbReference type="ARBA" id="ARBA00022679"/>
    </source>
</evidence>
<dbReference type="InterPro" id="IPR000182">
    <property type="entry name" value="GNAT_dom"/>
</dbReference>
<accession>A0A935IUH5</accession>
<keyword evidence="1" id="KW-0808">Transferase</keyword>
<dbReference type="PROSITE" id="PS51186">
    <property type="entry name" value="GNAT"/>
    <property type="match status" value="2"/>
</dbReference>
<dbReference type="Proteomes" id="UP000726105">
    <property type="component" value="Unassembled WGS sequence"/>
</dbReference>
<dbReference type="EMBL" id="JADKGK010000022">
    <property type="protein sequence ID" value="MBL0004898.1"/>
    <property type="molecule type" value="Genomic_DNA"/>
</dbReference>
<comment type="caution">
    <text evidence="4">The sequence shown here is derived from an EMBL/GenBank/DDBJ whole genome shotgun (WGS) entry which is preliminary data.</text>
</comment>
<protein>
    <submittedName>
        <fullName evidence="4">GNAT family N-acetyltransferase</fullName>
    </submittedName>
</protein>
<dbReference type="InterPro" id="IPR050680">
    <property type="entry name" value="YpeA/RimI_acetyltransf"/>
</dbReference>
<organism evidence="4 6">
    <name type="scientific">Candidatus Phosphoribacter hodrii</name>
    <dbReference type="NCBI Taxonomy" id="2953743"/>
    <lineage>
        <taxon>Bacteria</taxon>
        <taxon>Bacillati</taxon>
        <taxon>Actinomycetota</taxon>
        <taxon>Actinomycetes</taxon>
        <taxon>Micrococcales</taxon>
        <taxon>Dermatophilaceae</taxon>
        <taxon>Candidatus Phosphoribacter</taxon>
    </lineage>
</organism>
<gene>
    <name evidence="4" type="ORF">IPI13_06055</name>
    <name evidence="5" type="ORF">IPP00_13230</name>
</gene>
<evidence type="ECO:0000313" key="6">
    <source>
        <dbReference type="Proteomes" id="UP000726105"/>
    </source>
</evidence>
<dbReference type="Pfam" id="PF00583">
    <property type="entry name" value="Acetyltransf_1"/>
    <property type="match status" value="1"/>
</dbReference>
<dbReference type="CDD" id="cd04301">
    <property type="entry name" value="NAT_SF"/>
    <property type="match status" value="2"/>
</dbReference>
<keyword evidence="2" id="KW-0012">Acyltransferase</keyword>
<dbReference type="InterPro" id="IPR016181">
    <property type="entry name" value="Acyl_CoA_acyltransferase"/>
</dbReference>
<dbReference type="Gene3D" id="3.40.630.30">
    <property type="match status" value="1"/>
</dbReference>
<proteinExistence type="predicted"/>
<evidence type="ECO:0000313" key="5">
    <source>
        <dbReference type="EMBL" id="MBL0004898.1"/>
    </source>
</evidence>
<dbReference type="AlphaFoldDB" id="A0A935IUH5"/>
<dbReference type="GO" id="GO:0016747">
    <property type="term" value="F:acyltransferase activity, transferring groups other than amino-acyl groups"/>
    <property type="evidence" value="ECO:0007669"/>
    <property type="project" value="InterPro"/>
</dbReference>